<evidence type="ECO:0000256" key="4">
    <source>
        <dbReference type="ARBA" id="ARBA00012448"/>
    </source>
</evidence>
<feature type="chain" id="PRO_5038010402" description="serine-type D-Ala-D-Ala carboxypeptidase" evidence="16">
    <location>
        <begin position="24"/>
        <end position="382"/>
    </location>
</feature>
<feature type="domain" description="Peptidase S11 D-Ala-D-Ala carboxypeptidase A C-terminal" evidence="17">
    <location>
        <begin position="272"/>
        <end position="362"/>
    </location>
</feature>
<dbReference type="PRINTS" id="PR00725">
    <property type="entry name" value="DADACBPTASE1"/>
</dbReference>
<dbReference type="GO" id="GO:0009252">
    <property type="term" value="P:peptidoglycan biosynthetic process"/>
    <property type="evidence" value="ECO:0007669"/>
    <property type="project" value="UniProtKB-KW"/>
</dbReference>
<feature type="active site" evidence="13">
    <location>
        <position position="120"/>
    </location>
</feature>
<feature type="signal peptide" evidence="16">
    <location>
        <begin position="1"/>
        <end position="23"/>
    </location>
</feature>
<evidence type="ECO:0000256" key="8">
    <source>
        <dbReference type="ARBA" id="ARBA00022801"/>
    </source>
</evidence>
<dbReference type="InterPro" id="IPR001967">
    <property type="entry name" value="Peptidase_S11_N"/>
</dbReference>
<dbReference type="Pfam" id="PF07943">
    <property type="entry name" value="PBP5_C"/>
    <property type="match status" value="1"/>
</dbReference>
<feature type="binding site" evidence="14">
    <location>
        <position position="222"/>
    </location>
    <ligand>
        <name>substrate</name>
    </ligand>
</feature>
<reference evidence="18" key="2">
    <citation type="submission" date="2020-09" db="EMBL/GenBank/DDBJ databases">
        <authorList>
            <person name="Sun Q."/>
            <person name="Zhou Y."/>
        </authorList>
    </citation>
    <scope>NUCLEOTIDE SEQUENCE</scope>
    <source>
        <strain evidence="18">CGMCC 1.15254</strain>
    </source>
</reference>
<proteinExistence type="inferred from homology"/>
<dbReference type="InterPro" id="IPR012338">
    <property type="entry name" value="Beta-lactam/transpept-like"/>
</dbReference>
<dbReference type="GO" id="GO:0006508">
    <property type="term" value="P:proteolysis"/>
    <property type="evidence" value="ECO:0007669"/>
    <property type="project" value="UniProtKB-KW"/>
</dbReference>
<evidence type="ECO:0000256" key="3">
    <source>
        <dbReference type="ARBA" id="ARBA00007164"/>
    </source>
</evidence>
<evidence type="ECO:0000256" key="1">
    <source>
        <dbReference type="ARBA" id="ARBA00003217"/>
    </source>
</evidence>
<sequence>MRLRTTFLSTALAASLFATSSFAIDTIAREAFMVDVKTGHVLLEKDADVSMPPASMSKLMTLYLVFERLKDGRLSLDDEFSVSENAWRKGGAASGSSTMFLEPRQKVRVEDLIKGIIIQSGNDACIVVAEAISGSEKNFAVEMTEKAQELGMMNSSFSNATGWPDPGQRMTARDLSILARALISEFPEYYKFFAEKNFKYNGIRQSNRNPLLYKTMGADGLKTGHTSEAGYGLASSALRDDRRLVLVVNGLNSVRARSSESERLIEWGFREFNNYALFKKGEEVTQAELWLSEKQTVGLVIDQDVEVTLPRKSRREMKVTVKYDGPIPAPIKKGQQLAKVVISAPDTKSVEIPLYAAEDAGRLGFVGRLGAALKSIIWGVTG</sequence>
<dbReference type="EC" id="3.4.16.4" evidence="4"/>
<feature type="active site" description="Acyl-ester intermediate" evidence="13">
    <location>
        <position position="55"/>
    </location>
</feature>
<keyword evidence="19" id="KW-1185">Reference proteome</keyword>
<dbReference type="InterPro" id="IPR037167">
    <property type="entry name" value="Peptidase_S11_C_sf"/>
</dbReference>
<evidence type="ECO:0000256" key="14">
    <source>
        <dbReference type="PIRSR" id="PIRSR618044-2"/>
    </source>
</evidence>
<evidence type="ECO:0000256" key="13">
    <source>
        <dbReference type="PIRSR" id="PIRSR618044-1"/>
    </source>
</evidence>
<dbReference type="GO" id="GO:0008360">
    <property type="term" value="P:regulation of cell shape"/>
    <property type="evidence" value="ECO:0007669"/>
    <property type="project" value="UniProtKB-KW"/>
</dbReference>
<keyword evidence="6" id="KW-0645">Protease</keyword>
<comment type="similarity">
    <text evidence="3 15">Belongs to the peptidase S11 family.</text>
</comment>
<dbReference type="SUPFAM" id="SSF56601">
    <property type="entry name" value="beta-lactamase/transpeptidase-like"/>
    <property type="match status" value="1"/>
</dbReference>
<dbReference type="AlphaFoldDB" id="A0A917BZ36"/>
<reference evidence="18" key="1">
    <citation type="journal article" date="2014" name="Int. J. Syst. Evol. Microbiol.">
        <title>Complete genome sequence of Corynebacterium casei LMG S-19264T (=DSM 44701T), isolated from a smear-ripened cheese.</title>
        <authorList>
            <consortium name="US DOE Joint Genome Institute (JGI-PGF)"/>
            <person name="Walter F."/>
            <person name="Albersmeier A."/>
            <person name="Kalinowski J."/>
            <person name="Ruckert C."/>
        </authorList>
    </citation>
    <scope>NUCLEOTIDE SEQUENCE</scope>
    <source>
        <strain evidence="18">CGMCC 1.15254</strain>
    </source>
</reference>
<dbReference type="SMART" id="SM00936">
    <property type="entry name" value="PBP5_C"/>
    <property type="match status" value="1"/>
</dbReference>
<evidence type="ECO:0000259" key="17">
    <source>
        <dbReference type="SMART" id="SM00936"/>
    </source>
</evidence>
<evidence type="ECO:0000256" key="11">
    <source>
        <dbReference type="ARBA" id="ARBA00023316"/>
    </source>
</evidence>
<evidence type="ECO:0000256" key="15">
    <source>
        <dbReference type="RuleBase" id="RU004016"/>
    </source>
</evidence>
<dbReference type="InterPro" id="IPR012907">
    <property type="entry name" value="Peptidase_S11_C"/>
</dbReference>
<keyword evidence="11" id="KW-0961">Cell wall biogenesis/degradation</keyword>
<keyword evidence="9" id="KW-0133">Cell shape</keyword>
<name>A0A917BZ36_9PROT</name>
<comment type="pathway">
    <text evidence="2">Cell wall biogenesis; peptidoglycan biosynthesis.</text>
</comment>
<keyword evidence="7 16" id="KW-0732">Signal</keyword>
<evidence type="ECO:0000256" key="2">
    <source>
        <dbReference type="ARBA" id="ARBA00004752"/>
    </source>
</evidence>
<protein>
    <recommendedName>
        <fullName evidence="4">serine-type D-Ala-D-Ala carboxypeptidase</fullName>
        <ecNumber evidence="4">3.4.16.4</ecNumber>
    </recommendedName>
</protein>
<dbReference type="GO" id="GO:0071555">
    <property type="term" value="P:cell wall organization"/>
    <property type="evidence" value="ECO:0007669"/>
    <property type="project" value="UniProtKB-KW"/>
</dbReference>
<dbReference type="InterPro" id="IPR018044">
    <property type="entry name" value="Peptidase_S11"/>
</dbReference>
<feature type="active site" description="Proton acceptor" evidence="13">
    <location>
        <position position="58"/>
    </location>
</feature>
<dbReference type="PANTHER" id="PTHR21581:SF6">
    <property type="entry name" value="TRAFFICKING PROTEIN PARTICLE COMPLEX SUBUNIT 12"/>
    <property type="match status" value="1"/>
</dbReference>
<dbReference type="PANTHER" id="PTHR21581">
    <property type="entry name" value="D-ALANYL-D-ALANINE CARBOXYPEPTIDASE"/>
    <property type="match status" value="1"/>
</dbReference>
<dbReference type="Proteomes" id="UP000632498">
    <property type="component" value="Unassembled WGS sequence"/>
</dbReference>
<dbReference type="SUPFAM" id="SSF69189">
    <property type="entry name" value="Penicillin-binding protein associated domain"/>
    <property type="match status" value="1"/>
</dbReference>
<evidence type="ECO:0000256" key="6">
    <source>
        <dbReference type="ARBA" id="ARBA00022670"/>
    </source>
</evidence>
<keyword evidence="5 18" id="KW-0121">Carboxypeptidase</keyword>
<evidence type="ECO:0000256" key="16">
    <source>
        <dbReference type="SAM" id="SignalP"/>
    </source>
</evidence>
<accession>A0A917BZ36</accession>
<dbReference type="RefSeq" id="WP_188664045.1">
    <property type="nucleotide sequence ID" value="NZ_BMHV01000011.1"/>
</dbReference>
<evidence type="ECO:0000256" key="10">
    <source>
        <dbReference type="ARBA" id="ARBA00022984"/>
    </source>
</evidence>
<dbReference type="GO" id="GO:0009002">
    <property type="term" value="F:serine-type D-Ala-D-Ala carboxypeptidase activity"/>
    <property type="evidence" value="ECO:0007669"/>
    <property type="project" value="UniProtKB-EC"/>
</dbReference>
<evidence type="ECO:0000256" key="9">
    <source>
        <dbReference type="ARBA" id="ARBA00022960"/>
    </source>
</evidence>
<dbReference type="Gene3D" id="2.60.410.10">
    <property type="entry name" value="D-Ala-D-Ala carboxypeptidase, C-terminal domain"/>
    <property type="match status" value="1"/>
</dbReference>
<comment type="function">
    <text evidence="1">Removes C-terminal D-alanyl residues from sugar-peptide cell wall precursors.</text>
</comment>
<gene>
    <name evidence="18" type="ORF">GCM10011332_18060</name>
</gene>
<comment type="catalytic activity">
    <reaction evidence="12">
        <text>Preferential cleavage: (Ac)2-L-Lys-D-Ala-|-D-Ala. Also transpeptidation of peptidyl-alanyl moieties that are N-acyl substituents of D-alanine.</text>
        <dbReference type="EC" id="3.4.16.4"/>
    </reaction>
</comment>
<keyword evidence="10" id="KW-0573">Peptidoglycan synthesis</keyword>
<dbReference type="Pfam" id="PF00768">
    <property type="entry name" value="Peptidase_S11"/>
    <property type="match status" value="1"/>
</dbReference>
<dbReference type="Gene3D" id="3.40.710.10">
    <property type="entry name" value="DD-peptidase/beta-lactamase superfamily"/>
    <property type="match status" value="1"/>
</dbReference>
<comment type="caution">
    <text evidence="18">The sequence shown here is derived from an EMBL/GenBank/DDBJ whole genome shotgun (WGS) entry which is preliminary data.</text>
</comment>
<organism evidence="18 19">
    <name type="scientific">Terasakiella brassicae</name>
    <dbReference type="NCBI Taxonomy" id="1634917"/>
    <lineage>
        <taxon>Bacteria</taxon>
        <taxon>Pseudomonadati</taxon>
        <taxon>Pseudomonadota</taxon>
        <taxon>Alphaproteobacteria</taxon>
        <taxon>Rhodospirillales</taxon>
        <taxon>Terasakiellaceae</taxon>
        <taxon>Terasakiella</taxon>
    </lineage>
</organism>
<evidence type="ECO:0000256" key="12">
    <source>
        <dbReference type="ARBA" id="ARBA00034000"/>
    </source>
</evidence>
<evidence type="ECO:0000313" key="18">
    <source>
        <dbReference type="EMBL" id="GGF64359.1"/>
    </source>
</evidence>
<evidence type="ECO:0000256" key="7">
    <source>
        <dbReference type="ARBA" id="ARBA00022729"/>
    </source>
</evidence>
<evidence type="ECO:0000256" key="5">
    <source>
        <dbReference type="ARBA" id="ARBA00022645"/>
    </source>
</evidence>
<keyword evidence="8" id="KW-0378">Hydrolase</keyword>
<dbReference type="InterPro" id="IPR015956">
    <property type="entry name" value="Peniciliin-bd_prot_C_sf"/>
</dbReference>
<evidence type="ECO:0000313" key="19">
    <source>
        <dbReference type="Proteomes" id="UP000632498"/>
    </source>
</evidence>
<dbReference type="EMBL" id="BMHV01000011">
    <property type="protein sequence ID" value="GGF64359.1"/>
    <property type="molecule type" value="Genomic_DNA"/>
</dbReference>